<dbReference type="Gene3D" id="2.40.170.20">
    <property type="entry name" value="TonB-dependent receptor, beta-barrel domain"/>
    <property type="match status" value="1"/>
</dbReference>
<feature type="signal peptide" evidence="10">
    <location>
        <begin position="1"/>
        <end position="44"/>
    </location>
</feature>
<reference evidence="13 14" key="1">
    <citation type="journal article" date="2020" name="Int. J. Syst. Evol. Microbiol.">
        <title>Novel acetic acid bacteria from cider fermentations: Acetobacter conturbans sp. nov. and Acetobacter fallax sp. nov.</title>
        <authorList>
            <person name="Sombolestani A.S."/>
            <person name="Cleenwerck I."/>
            <person name="Cnockaert M."/>
            <person name="Borremans W."/>
            <person name="Wieme A.D."/>
            <person name="De Vuyst L."/>
            <person name="Vandamme P."/>
        </authorList>
    </citation>
    <scope>NUCLEOTIDE SEQUENCE [LARGE SCALE GENOMIC DNA]</scope>
    <source>
        <strain evidence="13 14">LMG 1637</strain>
    </source>
</reference>
<dbReference type="RefSeq" id="WP_173576061.1">
    <property type="nucleotide sequence ID" value="NZ_WOSW01000002.1"/>
</dbReference>
<evidence type="ECO:0000256" key="4">
    <source>
        <dbReference type="ARBA" id="ARBA00022692"/>
    </source>
</evidence>
<comment type="subcellular location">
    <subcellularLocation>
        <location evidence="1 8">Cell outer membrane</location>
        <topology evidence="1 8">Multi-pass membrane protein</topology>
    </subcellularLocation>
</comment>
<evidence type="ECO:0000256" key="2">
    <source>
        <dbReference type="ARBA" id="ARBA00022448"/>
    </source>
</evidence>
<gene>
    <name evidence="13" type="ORF">GOB84_02625</name>
</gene>
<keyword evidence="10" id="KW-0732">Signal</keyword>
<keyword evidence="7 8" id="KW-0998">Cell outer membrane</keyword>
<evidence type="ECO:0000256" key="7">
    <source>
        <dbReference type="ARBA" id="ARBA00023237"/>
    </source>
</evidence>
<keyword evidence="2 8" id="KW-0813">Transport</keyword>
<keyword evidence="5 9" id="KW-0798">TonB box</keyword>
<dbReference type="Gene3D" id="2.170.130.10">
    <property type="entry name" value="TonB-dependent receptor, plug domain"/>
    <property type="match status" value="1"/>
</dbReference>
<protein>
    <submittedName>
        <fullName evidence="13">TonB-dependent receptor</fullName>
    </submittedName>
</protein>
<evidence type="ECO:0000313" key="14">
    <source>
        <dbReference type="Proteomes" id="UP000615326"/>
    </source>
</evidence>
<evidence type="ECO:0000259" key="11">
    <source>
        <dbReference type="Pfam" id="PF00593"/>
    </source>
</evidence>
<name>A0ABX0K917_9PROT</name>
<proteinExistence type="inferred from homology"/>
<evidence type="ECO:0000256" key="8">
    <source>
        <dbReference type="PROSITE-ProRule" id="PRU01360"/>
    </source>
</evidence>
<keyword evidence="13" id="KW-0675">Receptor</keyword>
<evidence type="ECO:0000256" key="10">
    <source>
        <dbReference type="SAM" id="SignalP"/>
    </source>
</evidence>
<keyword evidence="4 8" id="KW-0812">Transmembrane</keyword>
<evidence type="ECO:0000256" key="1">
    <source>
        <dbReference type="ARBA" id="ARBA00004571"/>
    </source>
</evidence>
<keyword evidence="3 8" id="KW-1134">Transmembrane beta strand</keyword>
<dbReference type="PROSITE" id="PS52016">
    <property type="entry name" value="TONB_DEPENDENT_REC_3"/>
    <property type="match status" value="1"/>
</dbReference>
<keyword evidence="6 8" id="KW-0472">Membrane</keyword>
<evidence type="ECO:0000259" key="12">
    <source>
        <dbReference type="Pfam" id="PF07715"/>
    </source>
</evidence>
<dbReference type="EMBL" id="WOSW01000002">
    <property type="protein sequence ID" value="NHO31466.1"/>
    <property type="molecule type" value="Genomic_DNA"/>
</dbReference>
<sequence>MPLSHLYPGRTRLGNRKLKSRPVLLAATVFASTPLILLSVSAQAATDSTSHTHKVRTAKTRPVHATRNTTVAPAQTATPAISTTSATTRRNNNAAALSQHYQASGNEEVVVTGSMLRTARNTSPNPVQTITSAQIQQTGVATLGDFLQRMPSIGSSGTTNNQTNGTGGASCIDFRNMGQNRVLVLIDGKRTTMNGDNNCVDFNTIPTDMVDSIEMLKDGGSELYGADAVSGVINIKLRHNVTDGGVTAYGGISGQGDALTGKLSAHKGWNFDHDKGNITLFGSYMSQGGIMQRDRSWATPVAENNPSSGGVTYGSFIASSGHYIGETTGNEYTGTSSGKIIPWNDKYRYNYGNDQMLSNYLQNSTLRGELHYEINKHFIPYANVLYSHRTSMAQMAAEPVDGAVPPSDMPASIIIPSNDPYNTTGEDVQMYRRMTEFGPRRTEDSSDTVTGIGGMRGEITHGWMYDASYTYGSNMMTEQMSGVGSYTNLLQEYGIQQLDPTDTNSATAYNPSVCNAAKGCVLSSPFAPLSSAAAAYANYTSHSHYHYQMRDLNFRINNDHVAKMPWKNGGTFAVALGMEHRGEQLSYNPDPLIASGQSLTDTSTYTGGGFDVTEGYLEGKLTLLHNAFLARDLTIDGQGRFSSYNTFGSARNWKGSINWSPTRDIRFHATLGTSYRQPNVYEMYGGQQLTYASATDPCAQAGSYGSYSATVVANCAKAGINAANFTDVNSGQIATLTGGNSKLRPETGRTWTVGTDFTPRWIPGLHTSLTYWHYTISNLISAVSTQYMADQCYTGQGSGYCNQIKRFAGSDQIDYATSFYTNQGGLNQSGLDWDVDYAIRVTPMDRFILSNNFQQILNYKQQNTAGGSWTNYTGGLQYNATAGSLPAAGIPRVRDYASITWRHGNFHVTYMMTFIGGMRWNNSSEFLTADGSQRYKAPAMVKNDLSLGYDLGRWSFTGGINNLNNKKPPYVVSTADNSMASVYGDFYEGRSFWLQVAAGF</sequence>
<accession>A0ABX0K917</accession>
<dbReference type="InterPro" id="IPR036942">
    <property type="entry name" value="Beta-barrel_TonB_sf"/>
</dbReference>
<evidence type="ECO:0000256" key="5">
    <source>
        <dbReference type="ARBA" id="ARBA00023077"/>
    </source>
</evidence>
<evidence type="ECO:0000256" key="3">
    <source>
        <dbReference type="ARBA" id="ARBA00022452"/>
    </source>
</evidence>
<feature type="domain" description="TonB-dependent receptor-like beta-barrel" evidence="11">
    <location>
        <begin position="418"/>
        <end position="963"/>
    </location>
</feature>
<feature type="domain" description="TonB-dependent receptor plug" evidence="12">
    <location>
        <begin position="121"/>
        <end position="232"/>
    </location>
</feature>
<dbReference type="InterPro" id="IPR039426">
    <property type="entry name" value="TonB-dep_rcpt-like"/>
</dbReference>
<dbReference type="Pfam" id="PF07715">
    <property type="entry name" value="Plug"/>
    <property type="match status" value="1"/>
</dbReference>
<organism evidence="13 14">
    <name type="scientific">Acetobacter fallax</name>
    <dbReference type="NCBI Taxonomy" id="1737473"/>
    <lineage>
        <taxon>Bacteria</taxon>
        <taxon>Pseudomonadati</taxon>
        <taxon>Pseudomonadota</taxon>
        <taxon>Alphaproteobacteria</taxon>
        <taxon>Acetobacterales</taxon>
        <taxon>Acetobacteraceae</taxon>
        <taxon>Acetobacter</taxon>
    </lineage>
</organism>
<dbReference type="Pfam" id="PF00593">
    <property type="entry name" value="TonB_dep_Rec_b-barrel"/>
    <property type="match status" value="1"/>
</dbReference>
<dbReference type="InterPro" id="IPR000531">
    <property type="entry name" value="Beta-barrel_TonB"/>
</dbReference>
<evidence type="ECO:0000256" key="9">
    <source>
        <dbReference type="RuleBase" id="RU003357"/>
    </source>
</evidence>
<evidence type="ECO:0000256" key="6">
    <source>
        <dbReference type="ARBA" id="ARBA00023136"/>
    </source>
</evidence>
<evidence type="ECO:0000313" key="13">
    <source>
        <dbReference type="EMBL" id="NHO31466.1"/>
    </source>
</evidence>
<comment type="caution">
    <text evidence="13">The sequence shown here is derived from an EMBL/GenBank/DDBJ whole genome shotgun (WGS) entry which is preliminary data.</text>
</comment>
<dbReference type="InterPro" id="IPR012910">
    <property type="entry name" value="Plug_dom"/>
</dbReference>
<feature type="chain" id="PRO_5047465005" evidence="10">
    <location>
        <begin position="45"/>
        <end position="1000"/>
    </location>
</feature>
<keyword evidence="14" id="KW-1185">Reference proteome</keyword>
<dbReference type="PANTHER" id="PTHR47234:SF2">
    <property type="entry name" value="TONB-DEPENDENT RECEPTOR"/>
    <property type="match status" value="1"/>
</dbReference>
<comment type="similarity">
    <text evidence="8 9">Belongs to the TonB-dependent receptor family.</text>
</comment>
<dbReference type="Proteomes" id="UP000615326">
    <property type="component" value="Unassembled WGS sequence"/>
</dbReference>
<dbReference type="PANTHER" id="PTHR47234">
    <property type="match status" value="1"/>
</dbReference>
<dbReference type="InterPro" id="IPR037066">
    <property type="entry name" value="Plug_dom_sf"/>
</dbReference>
<dbReference type="SUPFAM" id="SSF56935">
    <property type="entry name" value="Porins"/>
    <property type="match status" value="1"/>
</dbReference>